<accession>A0ABS7XBS6</accession>
<evidence type="ECO:0000313" key="3">
    <source>
        <dbReference type="Proteomes" id="UP000663814"/>
    </source>
</evidence>
<dbReference type="Proteomes" id="UP000663814">
    <property type="component" value="Unassembled WGS sequence"/>
</dbReference>
<sequence length="60" mass="6953">MPTLAVTTQQEGNVMNLWQEFINDPVIFISFTGLAIVIGLCIFYAVYFIYKVEHEQPENR</sequence>
<evidence type="ECO:0000313" key="2">
    <source>
        <dbReference type="EMBL" id="MBZ9612997.1"/>
    </source>
</evidence>
<reference evidence="2 3" key="1">
    <citation type="submission" date="2021-08" db="EMBL/GenBank/DDBJ databases">
        <title>Rheinheimera aquimaris sp. nov., isolated from seawater of the East Sea in Korea.</title>
        <authorList>
            <person name="Kim K.H."/>
            <person name="Wenting R."/>
            <person name="Kim K.R."/>
            <person name="Jeon C.O."/>
        </authorList>
    </citation>
    <scope>NUCLEOTIDE SEQUENCE [LARGE SCALE GENOMIC DNA]</scope>
    <source>
        <strain evidence="2 3">MA-13</strain>
    </source>
</reference>
<dbReference type="InterPro" id="IPR021494">
    <property type="entry name" value="DUF3149"/>
</dbReference>
<name>A0ABS7XBS6_9GAMM</name>
<protein>
    <submittedName>
        <fullName evidence="2">DUF3149 domain-containing protein</fullName>
    </submittedName>
</protein>
<organism evidence="2 3">
    <name type="scientific">Rheinheimera maricola</name>
    <dbReference type="NCBI Taxonomy" id="2793282"/>
    <lineage>
        <taxon>Bacteria</taxon>
        <taxon>Pseudomonadati</taxon>
        <taxon>Pseudomonadota</taxon>
        <taxon>Gammaproteobacteria</taxon>
        <taxon>Chromatiales</taxon>
        <taxon>Chromatiaceae</taxon>
        <taxon>Rheinheimera</taxon>
    </lineage>
</organism>
<dbReference type="EMBL" id="JAERPS020000006">
    <property type="protein sequence ID" value="MBZ9612997.1"/>
    <property type="molecule type" value="Genomic_DNA"/>
</dbReference>
<keyword evidence="1" id="KW-0472">Membrane</keyword>
<keyword evidence="1" id="KW-1133">Transmembrane helix</keyword>
<keyword evidence="3" id="KW-1185">Reference proteome</keyword>
<evidence type="ECO:0000256" key="1">
    <source>
        <dbReference type="SAM" id="Phobius"/>
    </source>
</evidence>
<comment type="caution">
    <text evidence="2">The sequence shown here is derived from an EMBL/GenBank/DDBJ whole genome shotgun (WGS) entry which is preliminary data.</text>
</comment>
<keyword evidence="1" id="KW-0812">Transmembrane</keyword>
<feature type="transmembrane region" description="Helical" evidence="1">
    <location>
        <begin position="26"/>
        <end position="50"/>
    </location>
</feature>
<dbReference type="RefSeq" id="WP_224673494.1">
    <property type="nucleotide sequence ID" value="NZ_JAERPS020000006.1"/>
</dbReference>
<proteinExistence type="predicted"/>
<dbReference type="Pfam" id="PF11346">
    <property type="entry name" value="DUF3149"/>
    <property type="match status" value="1"/>
</dbReference>
<gene>
    <name evidence="2" type="ORF">I4W93_015520</name>
</gene>